<name>A0A4R1HXR6_PSEEN</name>
<dbReference type="RefSeq" id="WP_132425514.1">
    <property type="nucleotide sequence ID" value="NZ_SMFZ01000001.1"/>
</dbReference>
<keyword evidence="2" id="KW-1185">Reference proteome</keyword>
<dbReference type="AlphaFoldDB" id="A0A4R1HXR6"/>
<evidence type="ECO:0000313" key="2">
    <source>
        <dbReference type="Proteomes" id="UP000295560"/>
    </source>
</evidence>
<gene>
    <name evidence="1" type="ORF">EV378_3027</name>
</gene>
<sequence>MIFLIGIVVVGLAVLGIAAVVIGVVDSAQSAAWRRIAAERRATWERRQQLLGHRRNVDAWADEDTD</sequence>
<protein>
    <submittedName>
        <fullName evidence="1">Uncharacterized protein</fullName>
    </submittedName>
</protein>
<proteinExistence type="predicted"/>
<organism evidence="1 2">
    <name type="scientific">Pseudonocardia endophytica</name>
    <dbReference type="NCBI Taxonomy" id="401976"/>
    <lineage>
        <taxon>Bacteria</taxon>
        <taxon>Bacillati</taxon>
        <taxon>Actinomycetota</taxon>
        <taxon>Actinomycetes</taxon>
        <taxon>Pseudonocardiales</taxon>
        <taxon>Pseudonocardiaceae</taxon>
        <taxon>Pseudonocardia</taxon>
    </lineage>
</organism>
<reference evidence="1 2" key="1">
    <citation type="submission" date="2019-03" db="EMBL/GenBank/DDBJ databases">
        <title>Sequencing the genomes of 1000 actinobacteria strains.</title>
        <authorList>
            <person name="Klenk H.-P."/>
        </authorList>
    </citation>
    <scope>NUCLEOTIDE SEQUENCE [LARGE SCALE GENOMIC DNA]</scope>
    <source>
        <strain evidence="1 2">DSM 44969</strain>
    </source>
</reference>
<dbReference type="Proteomes" id="UP000295560">
    <property type="component" value="Unassembled WGS sequence"/>
</dbReference>
<accession>A0A4R1HXR6</accession>
<comment type="caution">
    <text evidence="1">The sequence shown here is derived from an EMBL/GenBank/DDBJ whole genome shotgun (WGS) entry which is preliminary data.</text>
</comment>
<dbReference type="EMBL" id="SMFZ01000001">
    <property type="protein sequence ID" value="TCK27168.1"/>
    <property type="molecule type" value="Genomic_DNA"/>
</dbReference>
<evidence type="ECO:0000313" key="1">
    <source>
        <dbReference type="EMBL" id="TCK27168.1"/>
    </source>
</evidence>